<dbReference type="EMBL" id="JAJEQR010000033">
    <property type="protein sequence ID" value="MCC2231582.1"/>
    <property type="molecule type" value="Genomic_DNA"/>
</dbReference>
<comment type="similarity">
    <text evidence="2">Belongs to the ROK (NagC/XylR) family.</text>
</comment>
<dbReference type="PANTHER" id="PTHR18964:SF149">
    <property type="entry name" value="BIFUNCTIONAL UDP-N-ACETYLGLUCOSAMINE 2-EPIMERASE_N-ACETYLMANNOSAMINE KINASE"/>
    <property type="match status" value="1"/>
</dbReference>
<organism evidence="4 5">
    <name type="scientific">Hominifimenecus microfluidus</name>
    <dbReference type="NCBI Taxonomy" id="2885348"/>
    <lineage>
        <taxon>Bacteria</taxon>
        <taxon>Bacillati</taxon>
        <taxon>Bacillota</taxon>
        <taxon>Clostridia</taxon>
        <taxon>Lachnospirales</taxon>
        <taxon>Lachnospiraceae</taxon>
        <taxon>Hominifimenecus</taxon>
    </lineage>
</organism>
<dbReference type="Gene3D" id="3.30.420.40">
    <property type="match status" value="2"/>
</dbReference>
<evidence type="ECO:0000256" key="3">
    <source>
        <dbReference type="ARBA" id="ARBA00022629"/>
    </source>
</evidence>
<evidence type="ECO:0000313" key="5">
    <source>
        <dbReference type="Proteomes" id="UP001198182"/>
    </source>
</evidence>
<name>A0AAE3EBG8_9FIRM</name>
<dbReference type="RefSeq" id="WP_308454102.1">
    <property type="nucleotide sequence ID" value="NZ_JAJEQR010000033.1"/>
</dbReference>
<keyword evidence="5" id="KW-1185">Reference proteome</keyword>
<comment type="caution">
    <text evidence="4">The sequence shown here is derived from an EMBL/GenBank/DDBJ whole genome shotgun (WGS) entry which is preliminary data.</text>
</comment>
<evidence type="ECO:0000313" key="4">
    <source>
        <dbReference type="EMBL" id="MCC2231582.1"/>
    </source>
</evidence>
<dbReference type="GO" id="GO:0042732">
    <property type="term" value="P:D-xylose metabolic process"/>
    <property type="evidence" value="ECO:0007669"/>
    <property type="project" value="UniProtKB-KW"/>
</dbReference>
<dbReference type="Proteomes" id="UP001198182">
    <property type="component" value="Unassembled WGS sequence"/>
</dbReference>
<dbReference type="InterPro" id="IPR036388">
    <property type="entry name" value="WH-like_DNA-bd_sf"/>
</dbReference>
<dbReference type="InterPro" id="IPR000600">
    <property type="entry name" value="ROK"/>
</dbReference>
<dbReference type="SUPFAM" id="SSF53067">
    <property type="entry name" value="Actin-like ATPase domain"/>
    <property type="match status" value="1"/>
</dbReference>
<dbReference type="Pfam" id="PF00480">
    <property type="entry name" value="ROK"/>
    <property type="match status" value="1"/>
</dbReference>
<dbReference type="Gene3D" id="1.10.10.10">
    <property type="entry name" value="Winged helix-like DNA-binding domain superfamily/Winged helix DNA-binding domain"/>
    <property type="match status" value="1"/>
</dbReference>
<dbReference type="PANTHER" id="PTHR18964">
    <property type="entry name" value="ROK (REPRESSOR, ORF, KINASE) FAMILY"/>
    <property type="match status" value="1"/>
</dbReference>
<dbReference type="InterPro" id="IPR036390">
    <property type="entry name" value="WH_DNA-bd_sf"/>
</dbReference>
<dbReference type="SUPFAM" id="SSF46785">
    <property type="entry name" value="Winged helix' DNA-binding domain"/>
    <property type="match status" value="1"/>
</dbReference>
<dbReference type="InterPro" id="IPR043129">
    <property type="entry name" value="ATPase_NBD"/>
</dbReference>
<keyword evidence="3" id="KW-0859">Xylose metabolism</keyword>
<evidence type="ECO:0000256" key="1">
    <source>
        <dbReference type="ARBA" id="ARBA00002486"/>
    </source>
</evidence>
<evidence type="ECO:0000256" key="2">
    <source>
        <dbReference type="ARBA" id="ARBA00006479"/>
    </source>
</evidence>
<keyword evidence="3" id="KW-0119">Carbohydrate metabolism</keyword>
<protein>
    <submittedName>
        <fullName evidence="4">ROK family transcriptional regulator</fullName>
    </submittedName>
</protein>
<comment type="function">
    <text evidence="1">Transcriptional repressor of xylose-utilizing enzymes.</text>
</comment>
<accession>A0AAE3EBG8</accession>
<proteinExistence type="inferred from homology"/>
<gene>
    <name evidence="4" type="ORF">LKD81_11325</name>
</gene>
<dbReference type="AlphaFoldDB" id="A0AAE3EBG8"/>
<reference evidence="4" key="1">
    <citation type="submission" date="2021-10" db="EMBL/GenBank/DDBJ databases">
        <title>Anaerobic single-cell dispensing facilitates the cultivation of human gut bacteria.</title>
        <authorList>
            <person name="Afrizal A."/>
        </authorList>
    </citation>
    <scope>NUCLEOTIDE SEQUENCE</scope>
    <source>
        <strain evidence="4">CLA-AA-H215</strain>
    </source>
</reference>
<sequence>MESYIGKNGTFALMKNLNLEKVFRTVVLRAPISRAEISRVTGLNKVTVSNCVKTLMDCDLISEEGIVSSDSGRPPVMLMLSKTFGVLIGVEISAVSTNIVVTDLRGTILEKPVMEHCHQDPETFFKGMEQLIAECSEKYNNMTHGVIGLGVALPVNYNQEDESYQENPPLPEWKGVDAYKELKKRLGKLPVAVLTTAAAGAMGEVHFGDASPDTYLAYLHGAWGLKLDLYSGGGTYSMSSDFSGRVGQMIVERNGKENEFGSRGCLESYASIHALINKLYPNQTNRYESVLDLMRRQKFEDPEVEEAMQEVYDYLAIGLTNLIHIFHPETLCIGSYLGLLLGRRGLDQVAKKVEELTHGGYPVDQIICSKLGIYGVSFGCISWIRDHLIEYLFDEEEGILC</sequence>